<dbReference type="EMBL" id="JAGSYN010000103">
    <property type="protein sequence ID" value="KAG7664196.1"/>
    <property type="molecule type" value="Genomic_DNA"/>
</dbReference>
<accession>A0A8J5QPE1</accession>
<comment type="caution">
    <text evidence="10">The sequence shown here is derived from an EMBL/GenBank/DDBJ whole genome shotgun (WGS) entry which is preliminary data.</text>
</comment>
<evidence type="ECO:0000256" key="1">
    <source>
        <dbReference type="ARBA" id="ARBA00004319"/>
    </source>
</evidence>
<evidence type="ECO:0000313" key="10">
    <source>
        <dbReference type="EMBL" id="KAG7664196.1"/>
    </source>
</evidence>
<evidence type="ECO:0000259" key="7">
    <source>
        <dbReference type="Pfam" id="PF18401"/>
    </source>
</evidence>
<feature type="compositionally biased region" description="Acidic residues" evidence="5">
    <location>
        <begin position="1443"/>
        <end position="1454"/>
    </location>
</feature>
<dbReference type="CDD" id="cd06432">
    <property type="entry name" value="GT8_HUGT1_C_like"/>
    <property type="match status" value="1"/>
</dbReference>
<reference evidence="10 11" key="1">
    <citation type="journal article" date="2021" name="DNA Res.">
        <title>Genome analysis of Candida subhashii reveals its hybrid nature and dual mitochondrial genome conformations.</title>
        <authorList>
            <person name="Mixao V."/>
            <person name="Hegedusova E."/>
            <person name="Saus E."/>
            <person name="Pryszcz L.P."/>
            <person name="Cillingova A."/>
            <person name="Nosek J."/>
            <person name="Gabaldon T."/>
        </authorList>
    </citation>
    <scope>NUCLEOTIDE SEQUENCE [LARGE SCALE GENOMIC DNA]</scope>
    <source>
        <strain evidence="10 11">CBS 10753</strain>
    </source>
</reference>
<feature type="domain" description="UGGT thioredoxin-like" evidence="7">
    <location>
        <begin position="289"/>
        <end position="422"/>
    </location>
</feature>
<comment type="subcellular location">
    <subcellularLocation>
        <location evidence="1">Endoplasmic reticulum lumen</location>
    </subcellularLocation>
</comment>
<dbReference type="GeneID" id="73469060"/>
<keyword evidence="2" id="KW-0732">Signal</keyword>
<evidence type="ECO:0000259" key="6">
    <source>
        <dbReference type="Pfam" id="PF18400"/>
    </source>
</evidence>
<organism evidence="10 11">
    <name type="scientific">[Candida] subhashii</name>
    <dbReference type="NCBI Taxonomy" id="561895"/>
    <lineage>
        <taxon>Eukaryota</taxon>
        <taxon>Fungi</taxon>
        <taxon>Dikarya</taxon>
        <taxon>Ascomycota</taxon>
        <taxon>Saccharomycotina</taxon>
        <taxon>Pichiomycetes</taxon>
        <taxon>Debaryomycetaceae</taxon>
        <taxon>Spathaspora</taxon>
    </lineage>
</organism>
<feature type="compositionally biased region" description="Acidic residues" evidence="5">
    <location>
        <begin position="1461"/>
        <end position="1473"/>
    </location>
</feature>
<dbReference type="PANTHER" id="PTHR11226">
    <property type="entry name" value="UDP-GLUCOSE GLYCOPROTEIN:GLUCOSYLTRANSFERASE"/>
    <property type="match status" value="1"/>
</dbReference>
<gene>
    <name evidence="10" type="ORF">J8A68_002259</name>
</gene>
<sequence length="1473" mass="170232">MLTQWLYIVGWISFLSFTYAYNSIPKDQILKIEVEATWKETNFYVNLLESISGYDESLYVPTIELLFGLFEDSEDIDLTDTSEETIYSNVLEKLSLSPTQRSFIDFNIVNKVHIPRVISHYEYYNKEILPQFKHRLVTECSRDSFGNIVETDKQGNHQTWLLYNDKLYCSGNDLFALQTDKTTEAQLLPFDRVIGHNREAPLLILYGNPISSSTKQFIMPLYQDAQAGKIRFVWRYIPQYKKALDSLTGYGVELRLKDKDYYINMDKLATQIKYDLKKNFAKINNSNELISVAKDSLKDIGIRFSSFVLSNRDKIPKYELLNTLLGDFPKFIPYISKLSALTNFEDVKSKAIENEKKGLSKESYGFYINGSPIHPLELDVFKIISKLKTELNTIEELIKLGFNSIQSKLLITKFALLSAVKQSQFRSGNTLMGNNENRFRIFEHSFDKSNPTKGGVLFFNDIARDQTYEEYETDPIQAYLGAGSYKLKPNQIPALKENIHDLVFAVNFGSKNQLRVFFTLSKIILDNGIPQQVGILPLIGEDPLDKELADSFFYIASKSDSKEALAFLYKYLESKNQDEVDELVRLVKRDSRDILEYDHESVLELFSISQPSVIFNGVINDLASPNWQISMGKQIAQDIGVIKNRLGQGGIQGSLKELLYSNAKPERNLRIVPLEPSEILYKAIDRELIQNSVTFRTIDRSEGVGGTFWLVSRFNKKEMFDQLVLLLKLLKTQNIQIRVINTGGTFEELETLQKKFKLNLLASSDIDNIINIIDSIKIDNSKEILNPEVTKLLAKKHLPVHHSFMLFNSRYFRIDKKFSLDELNQIIEYEYSQRLNLLKDIVETYPDKFDYKLLQEFNSQTSGLDNLDWFDLVCSIVTKSFHVDDKLFVVDVNRFDFSSVDMSNSFEVDEYNQNNPVDVLLILDPMQEYSQKVVSIVSSIRDLEFVNIRILLQPQINNEEIGIGRFYKGSYPSSQIKFDDKGRWLQRHPVEFDMLPGDESLAVELDVPNKWIVSSKNASPGVTMDNINFSTLENSSIVAKYELKNILIEGYARDIHTGRTPDGLSLELTNSNISTDTSVMSSLNYFQIKANPGIWKLSAKPDQYALLSASENKHDPNAEPKDYEVVSIFSLAGRDIHTRVSTLDEKEVEIKESKKVTRKHADINIFTIAGGKEYEKLLSIMIASVRKHNTKSVRFWILDNYISPGFKQVMPLLAEKYNIEYEFISYKWPNFLRKQKEIHRTIWGYKILFLDVLFPQDLDKIIFIDADQICRTDLTELTDIDLEGAAYGFTPMCDSRKEMDGFRFWKSGYWSEVLKDDLKYHISALYVVDLKRFREIHAGDRLRSHYQKLSSDPNSLSNLDQDLPNNMQRSIKIFSLPQEWLWCETWCGDESLKNAKMVDLCNNPLTKENKLDVARRLLPEWIEYESETHELFEEAGKRQLDQVDPELEEEEENDASNMGQVEDDEDEFYHDEL</sequence>
<dbReference type="Pfam" id="PF18402">
    <property type="entry name" value="Thioredoxin_14"/>
    <property type="match status" value="1"/>
</dbReference>
<dbReference type="GO" id="GO:0036503">
    <property type="term" value="P:ERAD pathway"/>
    <property type="evidence" value="ECO:0007669"/>
    <property type="project" value="TreeGrafter"/>
</dbReference>
<dbReference type="Proteomes" id="UP000694255">
    <property type="component" value="Unassembled WGS sequence"/>
</dbReference>
<feature type="domain" description="Glucosyltransferase 24 catalytic" evidence="9">
    <location>
        <begin position="1163"/>
        <end position="1430"/>
    </location>
</feature>
<evidence type="ECO:0000256" key="4">
    <source>
        <dbReference type="ARBA" id="ARBA00023180"/>
    </source>
</evidence>
<dbReference type="UniPathway" id="UPA00378"/>
<protein>
    <submittedName>
        <fullName evidence="10">KRE5</fullName>
    </submittedName>
</protein>
<keyword evidence="11" id="KW-1185">Reference proteome</keyword>
<dbReference type="Pfam" id="PF06427">
    <property type="entry name" value="UDP-g_GGTase"/>
    <property type="match status" value="1"/>
</dbReference>
<dbReference type="InterPro" id="IPR009448">
    <property type="entry name" value="UDP-g_GGtrans"/>
</dbReference>
<keyword evidence="3" id="KW-0256">Endoplasmic reticulum</keyword>
<dbReference type="GO" id="GO:0003980">
    <property type="term" value="F:UDP-glucose:glycoprotein glucosyltransferase activity"/>
    <property type="evidence" value="ECO:0007669"/>
    <property type="project" value="InterPro"/>
</dbReference>
<dbReference type="InterPro" id="IPR040692">
    <property type="entry name" value="UGGT_TRXL_3"/>
</dbReference>
<dbReference type="PANTHER" id="PTHR11226:SF0">
    <property type="entry name" value="UDP-GLUCOSE:GLYCOPROTEIN GLUCOSYLTRANSFERASE"/>
    <property type="match status" value="1"/>
</dbReference>
<dbReference type="Pfam" id="PF18400">
    <property type="entry name" value="Thioredoxin_12"/>
    <property type="match status" value="1"/>
</dbReference>
<proteinExistence type="predicted"/>
<dbReference type="Pfam" id="PF18404">
    <property type="entry name" value="Glyco_transf_24"/>
    <property type="match status" value="1"/>
</dbReference>
<dbReference type="OrthoDB" id="27683at2759"/>
<feature type="region of interest" description="Disordered" evidence="5">
    <location>
        <begin position="1433"/>
        <end position="1473"/>
    </location>
</feature>
<evidence type="ECO:0000313" key="11">
    <source>
        <dbReference type="Proteomes" id="UP000694255"/>
    </source>
</evidence>
<evidence type="ECO:0000259" key="8">
    <source>
        <dbReference type="Pfam" id="PF18402"/>
    </source>
</evidence>
<dbReference type="InterPro" id="IPR040694">
    <property type="entry name" value="UGGT_TRXL_2"/>
</dbReference>
<feature type="domain" description="UGGT thioredoxin-like" evidence="6">
    <location>
        <begin position="40"/>
        <end position="241"/>
    </location>
</feature>
<name>A0A8J5QPE1_9ASCO</name>
<evidence type="ECO:0000256" key="5">
    <source>
        <dbReference type="SAM" id="MobiDB-lite"/>
    </source>
</evidence>
<dbReference type="GO" id="GO:0051082">
    <property type="term" value="F:unfolded protein binding"/>
    <property type="evidence" value="ECO:0007669"/>
    <property type="project" value="TreeGrafter"/>
</dbReference>
<dbReference type="InterPro" id="IPR040497">
    <property type="entry name" value="Glyco_transf_24"/>
</dbReference>
<dbReference type="GO" id="GO:0005788">
    <property type="term" value="C:endoplasmic reticulum lumen"/>
    <property type="evidence" value="ECO:0007669"/>
    <property type="project" value="UniProtKB-SubCell"/>
</dbReference>
<evidence type="ECO:0000259" key="9">
    <source>
        <dbReference type="Pfam" id="PF18404"/>
    </source>
</evidence>
<dbReference type="InterPro" id="IPR040693">
    <property type="entry name" value="UGGT_TRXL_1"/>
</dbReference>
<feature type="domain" description="UGGT thioredoxin-like" evidence="8">
    <location>
        <begin position="452"/>
        <end position="671"/>
    </location>
</feature>
<dbReference type="GO" id="GO:0018279">
    <property type="term" value="P:protein N-linked glycosylation via asparagine"/>
    <property type="evidence" value="ECO:0007669"/>
    <property type="project" value="TreeGrafter"/>
</dbReference>
<evidence type="ECO:0000256" key="2">
    <source>
        <dbReference type="ARBA" id="ARBA00022729"/>
    </source>
</evidence>
<dbReference type="Pfam" id="PF18401">
    <property type="entry name" value="Thioredoxin_13"/>
    <property type="match status" value="1"/>
</dbReference>
<evidence type="ECO:0000256" key="3">
    <source>
        <dbReference type="ARBA" id="ARBA00022824"/>
    </source>
</evidence>
<keyword evidence="4" id="KW-0325">Glycoprotein</keyword>
<dbReference type="RefSeq" id="XP_049264428.1">
    <property type="nucleotide sequence ID" value="XM_049405990.1"/>
</dbReference>